<dbReference type="SUPFAM" id="SSF56112">
    <property type="entry name" value="Protein kinase-like (PK-like)"/>
    <property type="match status" value="1"/>
</dbReference>
<name>A0A1U7YS82_NELNU</name>
<keyword evidence="7" id="KW-0418">Kinase</keyword>
<dbReference type="OMA" id="CKNNSPP"/>
<evidence type="ECO:0000256" key="7">
    <source>
        <dbReference type="ARBA" id="ARBA00022777"/>
    </source>
</evidence>
<dbReference type="InterPro" id="IPR003613">
    <property type="entry name" value="Ubox_domain"/>
</dbReference>
<dbReference type="GO" id="GO:0004674">
    <property type="term" value="F:protein serine/threonine kinase activity"/>
    <property type="evidence" value="ECO:0007669"/>
    <property type="project" value="UniProtKB-KW"/>
</dbReference>
<evidence type="ECO:0000259" key="13">
    <source>
        <dbReference type="PROSITE" id="PS51698"/>
    </source>
</evidence>
<evidence type="ECO:0000256" key="2">
    <source>
        <dbReference type="ARBA" id="ARBA00004906"/>
    </source>
</evidence>
<dbReference type="SMART" id="SM00220">
    <property type="entry name" value="S_TKc"/>
    <property type="match status" value="1"/>
</dbReference>
<keyword evidence="4" id="KW-0723">Serine/threonine-protein kinase</keyword>
<dbReference type="InterPro" id="IPR011009">
    <property type="entry name" value="Kinase-like_dom_sf"/>
</dbReference>
<dbReference type="UniPathway" id="UPA00143"/>
<dbReference type="InterPro" id="IPR051348">
    <property type="entry name" value="U-box_ubiquitin_ligases"/>
</dbReference>
<dbReference type="GO" id="GO:0016567">
    <property type="term" value="P:protein ubiquitination"/>
    <property type="evidence" value="ECO:0007669"/>
    <property type="project" value="UniProtKB-UniPathway"/>
</dbReference>
<dbReference type="PROSITE" id="PS00108">
    <property type="entry name" value="PROTEIN_KINASE_ST"/>
    <property type="match status" value="1"/>
</dbReference>
<evidence type="ECO:0000256" key="11">
    <source>
        <dbReference type="SAM" id="MobiDB-lite"/>
    </source>
</evidence>
<dbReference type="Gene3D" id="3.30.40.10">
    <property type="entry name" value="Zinc/RING finger domain, C3HC4 (zinc finger)"/>
    <property type="match status" value="1"/>
</dbReference>
<keyword evidence="9" id="KW-0067">ATP-binding</keyword>
<evidence type="ECO:0000259" key="12">
    <source>
        <dbReference type="PROSITE" id="PS50011"/>
    </source>
</evidence>
<evidence type="ECO:0000256" key="9">
    <source>
        <dbReference type="ARBA" id="ARBA00022840"/>
    </source>
</evidence>
<reference evidence="15 16" key="1">
    <citation type="submission" date="2025-04" db="UniProtKB">
        <authorList>
            <consortium name="RefSeq"/>
        </authorList>
    </citation>
    <scope>IDENTIFICATION</scope>
</reference>
<dbReference type="InterPro" id="IPR008271">
    <property type="entry name" value="Ser/Thr_kinase_AS"/>
</dbReference>
<evidence type="ECO:0000256" key="3">
    <source>
        <dbReference type="ARBA" id="ARBA00012483"/>
    </source>
</evidence>
<evidence type="ECO:0000256" key="6">
    <source>
        <dbReference type="ARBA" id="ARBA00022741"/>
    </source>
</evidence>
<dbReference type="RefSeq" id="XP_010241878.1">
    <property type="nucleotide sequence ID" value="XM_010243576.2"/>
</dbReference>
<feature type="region of interest" description="Disordered" evidence="11">
    <location>
        <begin position="303"/>
        <end position="324"/>
    </location>
</feature>
<dbReference type="InterPro" id="IPR014729">
    <property type="entry name" value="Rossmann-like_a/b/a_fold"/>
</dbReference>
<dbReference type="AlphaFoldDB" id="A0A1U7YS82"/>
<evidence type="ECO:0000256" key="10">
    <source>
        <dbReference type="SAM" id="Coils"/>
    </source>
</evidence>
<dbReference type="InterPro" id="IPR001245">
    <property type="entry name" value="Ser-Thr/Tyr_kinase_cat_dom"/>
</dbReference>
<accession>A0A1U7YS82</accession>
<feature type="domain" description="Protein kinase" evidence="12">
    <location>
        <begin position="519"/>
        <end position="783"/>
    </location>
</feature>
<dbReference type="GO" id="GO:0005524">
    <property type="term" value="F:ATP binding"/>
    <property type="evidence" value="ECO:0007669"/>
    <property type="project" value="UniProtKB-KW"/>
</dbReference>
<organism evidence="14 15">
    <name type="scientific">Nelumbo nucifera</name>
    <name type="common">Sacred lotus</name>
    <dbReference type="NCBI Taxonomy" id="4432"/>
    <lineage>
        <taxon>Eukaryota</taxon>
        <taxon>Viridiplantae</taxon>
        <taxon>Streptophyta</taxon>
        <taxon>Embryophyta</taxon>
        <taxon>Tracheophyta</taxon>
        <taxon>Spermatophyta</taxon>
        <taxon>Magnoliopsida</taxon>
        <taxon>Proteales</taxon>
        <taxon>Nelumbonaceae</taxon>
        <taxon>Nelumbo</taxon>
    </lineage>
</organism>
<dbReference type="PROSITE" id="PS50011">
    <property type="entry name" value="PROTEIN_KINASE_DOM"/>
    <property type="match status" value="1"/>
</dbReference>
<keyword evidence="10" id="KW-0175">Coiled coil</keyword>
<dbReference type="CDD" id="cd16655">
    <property type="entry name" value="RING-Ubox_WDSUB1-like"/>
    <property type="match status" value="1"/>
</dbReference>
<evidence type="ECO:0000256" key="8">
    <source>
        <dbReference type="ARBA" id="ARBA00022786"/>
    </source>
</evidence>
<feature type="compositionally biased region" description="Polar residues" evidence="11">
    <location>
        <begin position="303"/>
        <end position="315"/>
    </location>
</feature>
<dbReference type="InterPro" id="IPR013083">
    <property type="entry name" value="Znf_RING/FYVE/PHD"/>
</dbReference>
<keyword evidence="6" id="KW-0547">Nucleotide-binding</keyword>
<dbReference type="FunFam" id="3.30.200.20:FF:000039">
    <property type="entry name" value="receptor-like protein kinase FERONIA"/>
    <property type="match status" value="1"/>
</dbReference>
<dbReference type="PANTHER" id="PTHR45647:SF100">
    <property type="entry name" value="U-BOX DOMAIN-CONTAINING PROTEIN 33"/>
    <property type="match status" value="1"/>
</dbReference>
<keyword evidence="5" id="KW-0808">Transferase</keyword>
<dbReference type="SUPFAM" id="SSF57850">
    <property type="entry name" value="RING/U-box"/>
    <property type="match status" value="1"/>
</dbReference>
<dbReference type="Gene3D" id="3.30.200.20">
    <property type="entry name" value="Phosphorylase Kinase, domain 1"/>
    <property type="match status" value="1"/>
</dbReference>
<evidence type="ECO:0000313" key="14">
    <source>
        <dbReference type="Proteomes" id="UP000189703"/>
    </source>
</evidence>
<dbReference type="PROSITE" id="PS51698">
    <property type="entry name" value="U_BOX"/>
    <property type="match status" value="1"/>
</dbReference>
<dbReference type="GeneID" id="104586370"/>
<evidence type="ECO:0000313" key="15">
    <source>
        <dbReference type="RefSeq" id="XP_010241877.1"/>
    </source>
</evidence>
<dbReference type="EC" id="2.3.2.27" evidence="3"/>
<dbReference type="Pfam" id="PF07714">
    <property type="entry name" value="PK_Tyr_Ser-Thr"/>
    <property type="match status" value="1"/>
</dbReference>
<keyword evidence="8" id="KW-0833">Ubl conjugation pathway</keyword>
<evidence type="ECO:0000256" key="4">
    <source>
        <dbReference type="ARBA" id="ARBA00022527"/>
    </source>
</evidence>
<sequence>MESGGEITEALPSTSNVQDKIFVAVGKDVKESKSTLLWALRNSGRDKICILHVHQPPRTIPLMGGNLPISAASEKEARLHQDHERQKMHDTLNEYLSICLSTGVQAEKLDIEMDSIEQGIVELIAQHGNKKLVMGAAADKHYSKRMMDLKSKKAIYVSKQAHSSCHIWFICRGNLIYTREGSSKGSETEVFPTPMASPSTRPTQSASFNSGSLLQAQNSHVRLTNPVQDLLFRLVKSDKFVSHRGRLTASSSSEVSGEMAIPRIQSSIEVTANGWEMISRSFPSQSSGNSTWSSIGEAGNLDTTSMTTNAQSDEGLSSLYEPNEDLHCTSPANDPVLVEQGPVNDELYDQLLQAMADAENSKQEAFEESVRRRKAERDAIEAIRRAKASEMSYEKEKLQRKEMEELLAKEKRKVEKMKSLLEQATEELQIAQGKKSVLERQICYTNSELLELEEKLVLADELILNLKNERDELEKERESAVGEALELRKKMEDDDTSISRMQCFSEFSAEEIKEATQNFDPALKIGEGGCGSVYRGHLRHTQVAIKMLHSHSSQGLIEFQREVDVLSRVRHQNLVTLIGTCPEMWCLIYEYLPNGSLEDRLACKDNTPPLSWQMRTRIAAEMCSALMFLHSHTPHRIVHGDLKPANILLDANFVSKLGDFGICRFIPHDEDSACWRTDPKGTFAYADPEFLSTGELTPKSDVYSFGVVLLRLLTGRPPLGIMREMQYALEKDNLDAVLDASAGNWPFVQARQLAHLALRCCEISRKNRPELRSDPWRVLEPMKASCAVSSSAHLGPVDYGRVPSYFICPVFQEIMRDPHIAADGYTYEAEALKAWIDSGHDTSPMTNLKLAHCNLIPNHALRSAIQEWLQNHP</sequence>
<dbReference type="Gene3D" id="1.10.510.10">
    <property type="entry name" value="Transferase(Phosphotransferase) domain 1"/>
    <property type="match status" value="1"/>
</dbReference>
<dbReference type="RefSeq" id="XP_010241877.1">
    <property type="nucleotide sequence ID" value="XM_010243575.2"/>
</dbReference>
<proteinExistence type="predicted"/>
<evidence type="ECO:0000313" key="16">
    <source>
        <dbReference type="RefSeq" id="XP_010241878.1"/>
    </source>
</evidence>
<dbReference type="Proteomes" id="UP000189703">
    <property type="component" value="Unplaced"/>
</dbReference>
<gene>
    <name evidence="15 16" type="primary">LOC104586370</name>
</gene>
<dbReference type="OrthoDB" id="4062651at2759"/>
<protein>
    <recommendedName>
        <fullName evidence="3">RING-type E3 ubiquitin transferase</fullName>
        <ecNumber evidence="3">2.3.2.27</ecNumber>
    </recommendedName>
</protein>
<feature type="domain" description="U-box" evidence="13">
    <location>
        <begin position="801"/>
        <end position="873"/>
    </location>
</feature>
<feature type="compositionally biased region" description="Polar residues" evidence="11">
    <location>
        <begin position="196"/>
        <end position="208"/>
    </location>
</feature>
<dbReference type="PANTHER" id="PTHR45647">
    <property type="entry name" value="OS02G0152300 PROTEIN"/>
    <property type="match status" value="1"/>
</dbReference>
<dbReference type="InterPro" id="IPR000719">
    <property type="entry name" value="Prot_kinase_dom"/>
</dbReference>
<dbReference type="GO" id="GO:0061630">
    <property type="term" value="F:ubiquitin protein ligase activity"/>
    <property type="evidence" value="ECO:0007669"/>
    <property type="project" value="UniProtKB-EC"/>
</dbReference>
<feature type="region of interest" description="Disordered" evidence="11">
    <location>
        <begin position="183"/>
        <end position="208"/>
    </location>
</feature>
<comment type="pathway">
    <text evidence="2">Protein modification; protein ubiquitination.</text>
</comment>
<dbReference type="SMART" id="SM00504">
    <property type="entry name" value="Ubox"/>
    <property type="match status" value="1"/>
</dbReference>
<keyword evidence="14" id="KW-1185">Reference proteome</keyword>
<dbReference type="KEGG" id="nnu:104586370"/>
<evidence type="ECO:0000256" key="5">
    <source>
        <dbReference type="ARBA" id="ARBA00022679"/>
    </source>
</evidence>
<feature type="coiled-coil region" evidence="10">
    <location>
        <begin position="393"/>
        <end position="490"/>
    </location>
</feature>
<dbReference type="Pfam" id="PF04564">
    <property type="entry name" value="U-box"/>
    <property type="match status" value="1"/>
</dbReference>
<dbReference type="CDD" id="cd01989">
    <property type="entry name" value="USP_STK_Ubox_N"/>
    <property type="match status" value="1"/>
</dbReference>
<dbReference type="Gene3D" id="3.40.50.620">
    <property type="entry name" value="HUPs"/>
    <property type="match status" value="1"/>
</dbReference>
<evidence type="ECO:0000256" key="1">
    <source>
        <dbReference type="ARBA" id="ARBA00000900"/>
    </source>
</evidence>
<dbReference type="eggNOG" id="ENOG502QQ1P">
    <property type="taxonomic scope" value="Eukaryota"/>
</dbReference>
<comment type="catalytic activity">
    <reaction evidence="1">
        <text>S-ubiquitinyl-[E2 ubiquitin-conjugating enzyme]-L-cysteine + [acceptor protein]-L-lysine = [E2 ubiquitin-conjugating enzyme]-L-cysteine + N(6)-ubiquitinyl-[acceptor protein]-L-lysine.</text>
        <dbReference type="EC" id="2.3.2.27"/>
    </reaction>
</comment>